<dbReference type="AlphaFoldDB" id="A0A8S1WZA1"/>
<name>A0A8S1WZA1_PAROT</name>
<sequence>MSIAGQSSSLPNTNSVSKKKSTLNNKIVIKFQHPKIDTLILKLNQCRNIR</sequence>
<dbReference type="Proteomes" id="UP000683925">
    <property type="component" value="Unassembled WGS sequence"/>
</dbReference>
<gene>
    <name evidence="2" type="ORF">POCTA_138.1.T1080217</name>
</gene>
<evidence type="ECO:0000313" key="2">
    <source>
        <dbReference type="EMBL" id="CAD8195298.1"/>
    </source>
</evidence>
<feature type="compositionally biased region" description="Polar residues" evidence="1">
    <location>
        <begin position="1"/>
        <end position="16"/>
    </location>
</feature>
<organism evidence="2 3">
    <name type="scientific">Paramecium octaurelia</name>
    <dbReference type="NCBI Taxonomy" id="43137"/>
    <lineage>
        <taxon>Eukaryota</taxon>
        <taxon>Sar</taxon>
        <taxon>Alveolata</taxon>
        <taxon>Ciliophora</taxon>
        <taxon>Intramacronucleata</taxon>
        <taxon>Oligohymenophorea</taxon>
        <taxon>Peniculida</taxon>
        <taxon>Parameciidae</taxon>
        <taxon>Paramecium</taxon>
    </lineage>
</organism>
<feature type="region of interest" description="Disordered" evidence="1">
    <location>
        <begin position="1"/>
        <end position="20"/>
    </location>
</feature>
<dbReference type="EMBL" id="CAJJDP010000108">
    <property type="protein sequence ID" value="CAD8195298.1"/>
    <property type="molecule type" value="Genomic_DNA"/>
</dbReference>
<evidence type="ECO:0000256" key="1">
    <source>
        <dbReference type="SAM" id="MobiDB-lite"/>
    </source>
</evidence>
<protein>
    <submittedName>
        <fullName evidence="2">Uncharacterized protein</fullName>
    </submittedName>
</protein>
<proteinExistence type="predicted"/>
<accession>A0A8S1WZA1</accession>
<keyword evidence="3" id="KW-1185">Reference proteome</keyword>
<reference evidence="2" key="1">
    <citation type="submission" date="2021-01" db="EMBL/GenBank/DDBJ databases">
        <authorList>
            <consortium name="Genoscope - CEA"/>
            <person name="William W."/>
        </authorList>
    </citation>
    <scope>NUCLEOTIDE SEQUENCE</scope>
</reference>
<comment type="caution">
    <text evidence="2">The sequence shown here is derived from an EMBL/GenBank/DDBJ whole genome shotgun (WGS) entry which is preliminary data.</text>
</comment>
<evidence type="ECO:0000313" key="3">
    <source>
        <dbReference type="Proteomes" id="UP000683925"/>
    </source>
</evidence>